<evidence type="ECO:0000313" key="1">
    <source>
        <dbReference type="EMBL" id="PTA67556.1"/>
    </source>
</evidence>
<comment type="caution">
    <text evidence="1">The sequence shown here is derived from an EMBL/GenBank/DDBJ whole genome shotgun (WGS) entry which is preliminary data.</text>
</comment>
<dbReference type="EMBL" id="PYSV01000011">
    <property type="protein sequence ID" value="PTA67556.1"/>
    <property type="molecule type" value="Genomic_DNA"/>
</dbReference>
<sequence>MSATDQFVRRATRGLWGQKKRDVQQELRGAVEDKVYRHRLCGLSPEAAEQAALRDLGHPGAIALELSRVHSLPAAVRGTLALGIAGLLSLQAAAQVGTVQAILDPRMGPACTLEELYVRLVPGATAATAQRLQATPAGRAQLQASVLGRVEPAHAAYLRRTLAAPNGEAALAEDCRQAQPPTYAANLLRLADVYAALRAAGVTVTPLADQRQVELTFPGESPRQVLDLSYQTQQVGADTYVSGAALVYALKQSLTVPLQITGLRNPTLTVGPARLQLGSPAAPVLATDLYARIMYDQLSPHLPRVPGQMGTALGVTPATLTPDPAGHRLLVQAPDGALYATLSNAAFVRSAAPSGRLYTLTLNPVQNGQLPAPLAQGQDTGFARVVSTLPELLFASQQGQRALLVYRVNGTDLRQLTFTPVPAAQVRVNTAP</sequence>
<dbReference type="InterPro" id="IPR047928">
    <property type="entry name" value="Perm_prefix_1"/>
</dbReference>
<dbReference type="RefSeq" id="WP_107138378.1">
    <property type="nucleotide sequence ID" value="NZ_PYSV01000011.1"/>
</dbReference>
<protein>
    <submittedName>
        <fullName evidence="1">Uncharacterized protein</fullName>
    </submittedName>
</protein>
<dbReference type="Proteomes" id="UP000240317">
    <property type="component" value="Unassembled WGS sequence"/>
</dbReference>
<name>A0A2T3W6M5_9DEIO</name>
<gene>
    <name evidence="1" type="ORF">C8263_12010</name>
</gene>
<reference evidence="1 2" key="1">
    <citation type="submission" date="2018-03" db="EMBL/GenBank/DDBJ databases">
        <title>Draft genome of Deinococcus sp. OD32.</title>
        <authorList>
            <person name="Wang X.-P."/>
            <person name="Du Z.-J."/>
        </authorList>
    </citation>
    <scope>NUCLEOTIDE SEQUENCE [LARGE SCALE GENOMIC DNA]</scope>
    <source>
        <strain evidence="1 2">OD32</strain>
    </source>
</reference>
<dbReference type="OrthoDB" id="56313at2"/>
<proteinExistence type="predicted"/>
<dbReference type="NCBIfam" id="NF038403">
    <property type="entry name" value="perm_prefix_1"/>
    <property type="match status" value="1"/>
</dbReference>
<organism evidence="1 2">
    <name type="scientific">Deinococcus arcticus</name>
    <dbReference type="NCBI Taxonomy" id="2136176"/>
    <lineage>
        <taxon>Bacteria</taxon>
        <taxon>Thermotogati</taxon>
        <taxon>Deinococcota</taxon>
        <taxon>Deinococci</taxon>
        <taxon>Deinococcales</taxon>
        <taxon>Deinococcaceae</taxon>
        <taxon>Deinococcus</taxon>
    </lineage>
</organism>
<evidence type="ECO:0000313" key="2">
    <source>
        <dbReference type="Proteomes" id="UP000240317"/>
    </source>
</evidence>
<dbReference type="AlphaFoldDB" id="A0A2T3W6M5"/>
<keyword evidence="2" id="KW-1185">Reference proteome</keyword>
<accession>A0A2T3W6M5</accession>